<dbReference type="EMBL" id="FLYE01000047">
    <property type="protein sequence ID" value="SCA58145.1"/>
    <property type="molecule type" value="Genomic_DNA"/>
</dbReference>
<proteinExistence type="predicted"/>
<evidence type="ECO:0000313" key="2">
    <source>
        <dbReference type="Proteomes" id="UP000231658"/>
    </source>
</evidence>
<evidence type="ECO:0000313" key="1">
    <source>
        <dbReference type="EMBL" id="SCA58145.1"/>
    </source>
</evidence>
<name>A0A1C3RLJ3_9PROT</name>
<reference evidence="1 2" key="1">
    <citation type="submission" date="2016-07" db="EMBL/GenBank/DDBJ databases">
        <authorList>
            <person name="Lefevre C.T."/>
        </authorList>
    </citation>
    <scope>NUCLEOTIDE SEQUENCE [LARGE SCALE GENOMIC DNA]</scope>
    <source>
        <strain evidence="1">PR1</strain>
    </source>
</reference>
<dbReference type="STRING" id="1867952.MTBPR1_80199"/>
<gene>
    <name evidence="1" type="ORF">MTBPR1_80199</name>
</gene>
<keyword evidence="2" id="KW-1185">Reference proteome</keyword>
<dbReference type="Proteomes" id="UP000231658">
    <property type="component" value="Unassembled WGS sequence"/>
</dbReference>
<dbReference type="AlphaFoldDB" id="A0A1C3RLJ3"/>
<protein>
    <submittedName>
        <fullName evidence="1">Uncharacterized protein</fullName>
    </submittedName>
</protein>
<accession>A0A1C3RLJ3</accession>
<organism evidence="1 2">
    <name type="scientific">Candidatus Terasakiella magnetica</name>
    <dbReference type="NCBI Taxonomy" id="1867952"/>
    <lineage>
        <taxon>Bacteria</taxon>
        <taxon>Pseudomonadati</taxon>
        <taxon>Pseudomonadota</taxon>
        <taxon>Alphaproteobacteria</taxon>
        <taxon>Rhodospirillales</taxon>
        <taxon>Terasakiellaceae</taxon>
        <taxon>Terasakiella</taxon>
    </lineage>
</organism>
<sequence length="109" mass="12138">MVERLKGVQVAENKKYRKQRTRLFAQISGLADKAGILTSLEIPATIDLQTDGAEAANLAATLYGMFLHIAERLEGPERDLLISSWRLDGKAKFKDEKENLEEGDQHAPS</sequence>